<protein>
    <submittedName>
        <fullName evidence="3">Uncharacterized protein</fullName>
    </submittedName>
</protein>
<evidence type="ECO:0000313" key="3">
    <source>
        <dbReference type="EMBL" id="KAJ8959520.1"/>
    </source>
</evidence>
<keyword evidence="1" id="KW-1015">Disulfide bond</keyword>
<dbReference type="InterPro" id="IPR002172">
    <property type="entry name" value="LDrepeatLR_classA_rpt"/>
</dbReference>
<evidence type="ECO:0000313" key="4">
    <source>
        <dbReference type="Proteomes" id="UP001162156"/>
    </source>
</evidence>
<comment type="caution">
    <text evidence="2">Lacks conserved residue(s) required for the propagation of feature annotation.</text>
</comment>
<reference evidence="3" key="1">
    <citation type="journal article" date="2023" name="Insect Mol. Biol.">
        <title>Genome sequencing provides insights into the evolution of gene families encoding plant cell wall-degrading enzymes in longhorned beetles.</title>
        <authorList>
            <person name="Shin N.R."/>
            <person name="Okamura Y."/>
            <person name="Kirsch R."/>
            <person name="Pauchet Y."/>
        </authorList>
    </citation>
    <scope>NUCLEOTIDE SEQUENCE</scope>
    <source>
        <strain evidence="3">RBIC_L_NR</strain>
    </source>
</reference>
<sequence length="64" mass="6894">MGFITADKAVGAQGFKAIWTEVIDGPSCDEFQCIKTGFCIPDKLRCNNVNNCGADDDSDEADCE</sequence>
<evidence type="ECO:0000256" key="1">
    <source>
        <dbReference type="ARBA" id="ARBA00023157"/>
    </source>
</evidence>
<proteinExistence type="predicted"/>
<organism evidence="3 4">
    <name type="scientific">Rhamnusium bicolor</name>
    <dbReference type="NCBI Taxonomy" id="1586634"/>
    <lineage>
        <taxon>Eukaryota</taxon>
        <taxon>Metazoa</taxon>
        <taxon>Ecdysozoa</taxon>
        <taxon>Arthropoda</taxon>
        <taxon>Hexapoda</taxon>
        <taxon>Insecta</taxon>
        <taxon>Pterygota</taxon>
        <taxon>Neoptera</taxon>
        <taxon>Endopterygota</taxon>
        <taxon>Coleoptera</taxon>
        <taxon>Polyphaga</taxon>
        <taxon>Cucujiformia</taxon>
        <taxon>Chrysomeloidea</taxon>
        <taxon>Cerambycidae</taxon>
        <taxon>Lepturinae</taxon>
        <taxon>Rhagiini</taxon>
        <taxon>Rhamnusium</taxon>
    </lineage>
</organism>
<dbReference type="Pfam" id="PF00057">
    <property type="entry name" value="Ldl_recept_a"/>
    <property type="match status" value="1"/>
</dbReference>
<dbReference type="CDD" id="cd00112">
    <property type="entry name" value="LDLa"/>
    <property type="match status" value="1"/>
</dbReference>
<dbReference type="Proteomes" id="UP001162156">
    <property type="component" value="Unassembled WGS sequence"/>
</dbReference>
<dbReference type="SUPFAM" id="SSF57424">
    <property type="entry name" value="LDL receptor-like module"/>
    <property type="match status" value="1"/>
</dbReference>
<dbReference type="Gene3D" id="4.10.400.10">
    <property type="entry name" value="Low-density Lipoprotein Receptor"/>
    <property type="match status" value="1"/>
</dbReference>
<name>A0AAV8Z5K7_9CUCU</name>
<dbReference type="InterPro" id="IPR036055">
    <property type="entry name" value="LDL_receptor-like_sf"/>
</dbReference>
<accession>A0AAV8Z5K7</accession>
<keyword evidence="4" id="KW-1185">Reference proteome</keyword>
<dbReference type="EMBL" id="JANEYF010001679">
    <property type="protein sequence ID" value="KAJ8959520.1"/>
    <property type="molecule type" value="Genomic_DNA"/>
</dbReference>
<evidence type="ECO:0000256" key="2">
    <source>
        <dbReference type="PROSITE-ProRule" id="PRU00124"/>
    </source>
</evidence>
<comment type="caution">
    <text evidence="3">The sequence shown here is derived from an EMBL/GenBank/DDBJ whole genome shotgun (WGS) entry which is preliminary data.</text>
</comment>
<dbReference type="PROSITE" id="PS50068">
    <property type="entry name" value="LDLRA_2"/>
    <property type="match status" value="1"/>
</dbReference>
<gene>
    <name evidence="3" type="ORF">NQ314_006256</name>
</gene>
<dbReference type="AlphaFoldDB" id="A0AAV8Z5K7"/>